<keyword evidence="5" id="KW-0067">ATP-binding</keyword>
<proteinExistence type="predicted"/>
<sequence length="235" mass="28062">MLELQSLQFCGSPEMHLKQGNSQTVDFYCLSVFLYELLADHHLAIQQTQIKYIKIFLSYKLIQFIKEFESLLIQSLDKNVRQSLGDSEGIQEIFQHSFFAQIDFKLQIPKRRIRFQENDCFRQRCKFTSYFGSSFYYESSQVTWIKSVYKEWIAHINLQTNTLCMTSYHSQGRQLLVFQYFKINQITGQCPFRLIRQEQCQILLNFKLNIIIIKSRLLQSSLKQQIRREGTFQKV</sequence>
<reference evidence="6" key="1">
    <citation type="submission" date="2021-01" db="EMBL/GenBank/DDBJ databases">
        <authorList>
            <consortium name="Genoscope - CEA"/>
            <person name="William W."/>
        </authorList>
    </citation>
    <scope>NUCLEOTIDE SEQUENCE</scope>
</reference>
<organism evidence="6 7">
    <name type="scientific">Paramecium octaurelia</name>
    <dbReference type="NCBI Taxonomy" id="43137"/>
    <lineage>
        <taxon>Eukaryota</taxon>
        <taxon>Sar</taxon>
        <taxon>Alveolata</taxon>
        <taxon>Ciliophora</taxon>
        <taxon>Intramacronucleata</taxon>
        <taxon>Oligohymenophorea</taxon>
        <taxon>Peniculida</taxon>
        <taxon>Parameciidae</taxon>
        <taxon>Paramecium</taxon>
    </lineage>
</organism>
<dbReference type="GO" id="GO:0004674">
    <property type="term" value="F:protein serine/threonine kinase activity"/>
    <property type="evidence" value="ECO:0007669"/>
    <property type="project" value="UniProtKB-KW"/>
</dbReference>
<dbReference type="Proteomes" id="UP000683925">
    <property type="component" value="Unassembled WGS sequence"/>
</dbReference>
<name>A0A8S1YM90_PAROT</name>
<evidence type="ECO:0000313" key="7">
    <source>
        <dbReference type="Proteomes" id="UP000683925"/>
    </source>
</evidence>
<protein>
    <recommendedName>
        <fullName evidence="8">Protein kinase domain-containing protein</fullName>
    </recommendedName>
</protein>
<keyword evidence="1" id="KW-0723">Serine/threonine-protein kinase</keyword>
<keyword evidence="7" id="KW-1185">Reference proteome</keyword>
<dbReference type="AlphaFoldDB" id="A0A8S1YM90"/>
<evidence type="ECO:0000256" key="2">
    <source>
        <dbReference type="ARBA" id="ARBA00022679"/>
    </source>
</evidence>
<accession>A0A8S1YM90</accession>
<dbReference type="PANTHER" id="PTHR24351">
    <property type="entry name" value="RIBOSOMAL PROTEIN S6 KINASE"/>
    <property type="match status" value="1"/>
</dbReference>
<keyword evidence="2" id="KW-0808">Transferase</keyword>
<keyword evidence="3" id="KW-0547">Nucleotide-binding</keyword>
<evidence type="ECO:0000313" key="6">
    <source>
        <dbReference type="EMBL" id="CAD8214863.1"/>
    </source>
</evidence>
<comment type="caution">
    <text evidence="6">The sequence shown here is derived from an EMBL/GenBank/DDBJ whole genome shotgun (WGS) entry which is preliminary data.</text>
</comment>
<evidence type="ECO:0000256" key="1">
    <source>
        <dbReference type="ARBA" id="ARBA00022527"/>
    </source>
</evidence>
<dbReference type="EMBL" id="CAJJDP010000196">
    <property type="protein sequence ID" value="CAD8214863.1"/>
    <property type="molecule type" value="Genomic_DNA"/>
</dbReference>
<gene>
    <name evidence="6" type="ORF">POCTA_138.1.T1920007</name>
</gene>
<evidence type="ECO:0000256" key="3">
    <source>
        <dbReference type="ARBA" id="ARBA00022741"/>
    </source>
</evidence>
<dbReference type="GO" id="GO:0005524">
    <property type="term" value="F:ATP binding"/>
    <property type="evidence" value="ECO:0007669"/>
    <property type="project" value="UniProtKB-KW"/>
</dbReference>
<evidence type="ECO:0000256" key="5">
    <source>
        <dbReference type="ARBA" id="ARBA00022840"/>
    </source>
</evidence>
<keyword evidence="4" id="KW-0418">Kinase</keyword>
<evidence type="ECO:0008006" key="8">
    <source>
        <dbReference type="Google" id="ProtNLM"/>
    </source>
</evidence>
<evidence type="ECO:0000256" key="4">
    <source>
        <dbReference type="ARBA" id="ARBA00022777"/>
    </source>
</evidence>